<feature type="transmembrane region" description="Helical" evidence="8">
    <location>
        <begin position="592"/>
        <end position="622"/>
    </location>
</feature>
<dbReference type="NCBIfam" id="NF007871">
    <property type="entry name" value="PRK10577.2-2"/>
    <property type="match status" value="1"/>
</dbReference>
<keyword evidence="10" id="KW-1185">Reference proteome</keyword>
<organism evidence="9 10">
    <name type="scientific">Paenibacillus marchantiophytorum</name>
    <dbReference type="NCBI Taxonomy" id="1619310"/>
    <lineage>
        <taxon>Bacteria</taxon>
        <taxon>Bacillati</taxon>
        <taxon>Bacillota</taxon>
        <taxon>Bacilli</taxon>
        <taxon>Bacillales</taxon>
        <taxon>Paenibacillaceae</taxon>
        <taxon>Paenibacillus</taxon>
    </lineage>
</organism>
<feature type="transmembrane region" description="Helical" evidence="8">
    <location>
        <begin position="473"/>
        <end position="493"/>
    </location>
</feature>
<dbReference type="SUPFAM" id="SSF81345">
    <property type="entry name" value="ABC transporter involved in vitamin B12 uptake, BtuC"/>
    <property type="match status" value="2"/>
</dbReference>
<dbReference type="CDD" id="cd06550">
    <property type="entry name" value="TM_ABC_iron-siderophores_like"/>
    <property type="match status" value="2"/>
</dbReference>
<evidence type="ECO:0000256" key="4">
    <source>
        <dbReference type="ARBA" id="ARBA00022475"/>
    </source>
</evidence>
<dbReference type="PANTHER" id="PTHR30472">
    <property type="entry name" value="FERRIC ENTEROBACTIN TRANSPORT SYSTEM PERMEASE PROTEIN"/>
    <property type="match status" value="1"/>
</dbReference>
<feature type="transmembrane region" description="Helical" evidence="8">
    <location>
        <begin position="132"/>
        <end position="150"/>
    </location>
</feature>
<accession>A0ABQ1EZJ9</accession>
<feature type="transmembrane region" description="Helical" evidence="8">
    <location>
        <begin position="362"/>
        <end position="383"/>
    </location>
</feature>
<evidence type="ECO:0000313" key="10">
    <source>
        <dbReference type="Proteomes" id="UP000615455"/>
    </source>
</evidence>
<feature type="transmembrane region" description="Helical" evidence="8">
    <location>
        <begin position="448"/>
        <end position="466"/>
    </location>
</feature>
<feature type="transmembrane region" description="Helical" evidence="8">
    <location>
        <begin position="499"/>
        <end position="524"/>
    </location>
</feature>
<feature type="transmembrane region" description="Helical" evidence="8">
    <location>
        <begin position="75"/>
        <end position="94"/>
    </location>
</feature>
<gene>
    <name evidence="9" type="primary">fhuB</name>
    <name evidence="9" type="ORF">GCM10008018_46530</name>
</gene>
<evidence type="ECO:0000256" key="8">
    <source>
        <dbReference type="SAM" id="Phobius"/>
    </source>
</evidence>
<feature type="transmembrane region" description="Helical" evidence="8">
    <location>
        <begin position="416"/>
        <end position="436"/>
    </location>
</feature>
<feature type="transmembrane region" description="Helical" evidence="8">
    <location>
        <begin position="250"/>
        <end position="275"/>
    </location>
</feature>
<reference evidence="10" key="1">
    <citation type="journal article" date="2019" name="Int. J. Syst. Evol. Microbiol.">
        <title>The Global Catalogue of Microorganisms (GCM) 10K type strain sequencing project: providing services to taxonomists for standard genome sequencing and annotation.</title>
        <authorList>
            <consortium name="The Broad Institute Genomics Platform"/>
            <consortium name="The Broad Institute Genome Sequencing Center for Infectious Disease"/>
            <person name="Wu L."/>
            <person name="Ma J."/>
        </authorList>
    </citation>
    <scope>NUCLEOTIDE SEQUENCE [LARGE SCALE GENOMIC DNA]</scope>
    <source>
        <strain evidence="10">CGMCC 1.15043</strain>
    </source>
</reference>
<evidence type="ECO:0000256" key="2">
    <source>
        <dbReference type="ARBA" id="ARBA00007935"/>
    </source>
</evidence>
<evidence type="ECO:0000256" key="3">
    <source>
        <dbReference type="ARBA" id="ARBA00022448"/>
    </source>
</evidence>
<evidence type="ECO:0000313" key="9">
    <source>
        <dbReference type="EMBL" id="GFZ94832.1"/>
    </source>
</evidence>
<comment type="subcellular location">
    <subcellularLocation>
        <location evidence="1">Cell membrane</location>
        <topology evidence="1">Multi-pass membrane protein</topology>
    </subcellularLocation>
</comment>
<comment type="similarity">
    <text evidence="2">Belongs to the binding-protein-dependent transport system permease family. FecCD subfamily.</text>
</comment>
<evidence type="ECO:0000256" key="6">
    <source>
        <dbReference type="ARBA" id="ARBA00022989"/>
    </source>
</evidence>
<protein>
    <submittedName>
        <fullName evidence="9">Fe3+-hydroxamate ABC transporter permease FhuB</fullName>
    </submittedName>
</protein>
<feature type="transmembrane region" description="Helical" evidence="8">
    <location>
        <begin position="287"/>
        <end position="309"/>
    </location>
</feature>
<feature type="transmembrane region" description="Helical" evidence="8">
    <location>
        <begin position="634"/>
        <end position="656"/>
    </location>
</feature>
<feature type="transmembrane region" description="Helical" evidence="8">
    <location>
        <begin position="162"/>
        <end position="182"/>
    </location>
</feature>
<keyword evidence="7 8" id="KW-0472">Membrane</keyword>
<comment type="caution">
    <text evidence="9">The sequence shown here is derived from an EMBL/GenBank/DDBJ whole genome shotgun (WGS) entry which is preliminary data.</text>
</comment>
<feature type="transmembrane region" description="Helical" evidence="8">
    <location>
        <begin position="662"/>
        <end position="681"/>
    </location>
</feature>
<evidence type="ECO:0000256" key="7">
    <source>
        <dbReference type="ARBA" id="ARBA00023136"/>
    </source>
</evidence>
<name>A0ABQ1EZJ9_9BACL</name>
<dbReference type="Proteomes" id="UP000615455">
    <property type="component" value="Unassembled WGS sequence"/>
</dbReference>
<dbReference type="Gene3D" id="1.10.3470.10">
    <property type="entry name" value="ABC transporter involved in vitamin B12 uptake, BtuC"/>
    <property type="match status" value="2"/>
</dbReference>
<dbReference type="Pfam" id="PF01032">
    <property type="entry name" value="FecCD"/>
    <property type="match status" value="2"/>
</dbReference>
<keyword evidence="6 8" id="KW-1133">Transmembrane helix</keyword>
<dbReference type="PANTHER" id="PTHR30472:SF37">
    <property type="entry name" value="FE(3+) DICITRATE TRANSPORT SYSTEM PERMEASE PROTEIN FECD-RELATED"/>
    <property type="match status" value="1"/>
</dbReference>
<keyword evidence="3" id="KW-0813">Transport</keyword>
<dbReference type="InterPro" id="IPR037294">
    <property type="entry name" value="ABC_BtuC-like"/>
</dbReference>
<evidence type="ECO:0000256" key="5">
    <source>
        <dbReference type="ARBA" id="ARBA00022692"/>
    </source>
</evidence>
<keyword evidence="5 8" id="KW-0812">Transmembrane</keyword>
<dbReference type="InterPro" id="IPR000522">
    <property type="entry name" value="ABC_transptr_permease_BtuC"/>
</dbReference>
<keyword evidence="4" id="KW-1003">Cell membrane</keyword>
<feature type="transmembrane region" description="Helical" evidence="8">
    <location>
        <begin position="545"/>
        <end position="565"/>
    </location>
</feature>
<feature type="transmembrane region" description="Helical" evidence="8">
    <location>
        <begin position="321"/>
        <end position="338"/>
    </location>
</feature>
<dbReference type="EMBL" id="BMHE01000028">
    <property type="protein sequence ID" value="GFZ94832.1"/>
    <property type="molecule type" value="Genomic_DNA"/>
</dbReference>
<feature type="transmembrane region" description="Helical" evidence="8">
    <location>
        <begin position="106"/>
        <end position="126"/>
    </location>
</feature>
<feature type="transmembrane region" description="Helical" evidence="8">
    <location>
        <begin position="209"/>
        <end position="229"/>
    </location>
</feature>
<proteinExistence type="inferred from homology"/>
<sequence length="689" mass="71892">MMTQPIEIASKSMARSTWKKIAVFGGGLVSLALLFFISLTQGEADITVQDVIKSLLSAGDQQSHHVVLGMRLSRATMGVLAGAALAVAGVLLQTVTKNPLASAGTFGINAGAYFVIVAATVFVPSLVFSVPLLLALIGGLGGAMIAYFLAGGRKGTPVRLALAGMIVTMALASFTSALQLLFENETNGLFMWGSGSLVQNDWKGVQFSWPWIVLALMILMFFVRTLDLLELDEETARSLGQRVGVVRLSALIIAILLASVAVSVVGPIGFVGLIAPHLVRLIGYRRHLVLIPAAALWGASVVVGADAVAKLVRSTIGELPVGTVTAVLGAPWLIWLAVRSTRSPKSGETGSSMSVGTARFRWHYPVLIAGAFVLLIALLVFGLTQGSLKVPVGEVMKVLTGTGQEMYQNIILKLRLPRMLVAVLAGAGLAISGVLLQGAVRNPLADPSVIGVTSGAGVGALLLIVVWPGAAGFLLPVFALVGAALAAAAVYMLSWRKGLHPTVVTLVGIAITAMGSAIIHFLVIKSQMHAASALAWLAGSTYGRGWGEFLWMSAGLIVLGPYAWYLGRRIDLLSFSDNTSLGLGLRLRQTRLIAAMAGVGLAALAVTSVGTVGFIGLLAPHAARIMVGQNHKRLVVLAAMLGAILMIAADLVGRVIIAPKEIPAGLVVAVIGTPYLLWLMARSAKAKSY</sequence>
<evidence type="ECO:0000256" key="1">
    <source>
        <dbReference type="ARBA" id="ARBA00004651"/>
    </source>
</evidence>